<dbReference type="PANTHER" id="PTHR19944:SF86">
    <property type="entry name" value="HLA CLASS II HISTOCOMPATIBILITY ANTIGEN, DR ALPHA CHAIN"/>
    <property type="match status" value="1"/>
</dbReference>
<dbReference type="InterPro" id="IPR036179">
    <property type="entry name" value="Ig-like_dom_sf"/>
</dbReference>
<dbReference type="GO" id="GO:0006955">
    <property type="term" value="P:immune response"/>
    <property type="evidence" value="ECO:0007669"/>
    <property type="project" value="InterPro"/>
</dbReference>
<name>B6RCM1_CHICK</name>
<evidence type="ECO:0000256" key="1">
    <source>
        <dbReference type="ARBA" id="ARBA00004479"/>
    </source>
</evidence>
<dbReference type="InterPro" id="IPR050160">
    <property type="entry name" value="MHC/Immunoglobulin"/>
</dbReference>
<keyword evidence="8" id="KW-0472">Membrane</keyword>
<dbReference type="PROSITE" id="PS50835">
    <property type="entry name" value="IG_LIKE"/>
    <property type="match status" value="1"/>
</dbReference>
<dbReference type="CDD" id="cd05767">
    <property type="entry name" value="IgC1_MHC_II_alpha"/>
    <property type="match status" value="1"/>
</dbReference>
<dbReference type="SUPFAM" id="SSF48726">
    <property type="entry name" value="Immunoglobulin"/>
    <property type="match status" value="1"/>
</dbReference>
<dbReference type="PANTHER" id="PTHR19944">
    <property type="entry name" value="MHC CLASS II-RELATED"/>
    <property type="match status" value="1"/>
</dbReference>
<evidence type="ECO:0000256" key="8">
    <source>
        <dbReference type="SAM" id="Phobius"/>
    </source>
</evidence>
<keyword evidence="5 8" id="KW-1133">Transmembrane helix</keyword>
<dbReference type="Gene3D" id="2.60.40.10">
    <property type="entry name" value="Immunoglobulins"/>
    <property type="match status" value="1"/>
</dbReference>
<sequence length="255" mass="27966">MAVLSGAAVPLLLLGVLGGVGAVLKPHVLLQAEFYQRSEGPDKAWAQFGFHFDADELFHVELDAAQTVWRLPEFGRFASFEAQGALQNMAVGKQNLEVMIGNSNRSQQDFVTPELALFPAEAVSLEEPNVLICYADKFWPPVATVEWRRNGAVVSEGVYDSVYYGRPDLLFRKFSYLPFVPQRGDVYSRAVRHWGAKGPVQRMWEPEVPEPPSESSATLWCAVGLAVGIAGIAAGTALILRAVRRNAANRQPGLL</sequence>
<keyword evidence="3 8" id="KW-0812">Transmembrane</keyword>
<reference evidence="11" key="1">
    <citation type="submission" date="2007-04" db="EMBL/GenBank/DDBJ databases">
        <title>Characterization of MHC class II molecules from different chicken lines.</title>
        <authorList>
            <person name="Xia C."/>
            <person name="Yang T."/>
        </authorList>
    </citation>
    <scope>NUCLEOTIDE SEQUENCE</scope>
</reference>
<evidence type="ECO:0000256" key="4">
    <source>
        <dbReference type="ARBA" id="ARBA00022729"/>
    </source>
</evidence>
<dbReference type="InterPro" id="IPR003597">
    <property type="entry name" value="Ig_C1-set"/>
</dbReference>
<feature type="chain" id="PRO_5002848872" evidence="9">
    <location>
        <begin position="23"/>
        <end position="255"/>
    </location>
</feature>
<evidence type="ECO:0000256" key="5">
    <source>
        <dbReference type="ARBA" id="ARBA00022989"/>
    </source>
</evidence>
<evidence type="ECO:0000256" key="3">
    <source>
        <dbReference type="ARBA" id="ARBA00022692"/>
    </source>
</evidence>
<dbReference type="SMART" id="SM00407">
    <property type="entry name" value="IGc1"/>
    <property type="match status" value="1"/>
</dbReference>
<dbReference type="InterPro" id="IPR011162">
    <property type="entry name" value="MHC_I/II-like_Ag-recog"/>
</dbReference>
<accession>B6RCM1</accession>
<evidence type="ECO:0000256" key="7">
    <source>
        <dbReference type="ARBA" id="ARBA00023180"/>
    </source>
</evidence>
<dbReference type="AlphaFoldDB" id="B6RCM1"/>
<evidence type="ECO:0000256" key="9">
    <source>
        <dbReference type="SAM" id="SignalP"/>
    </source>
</evidence>
<protein>
    <submittedName>
        <fullName evidence="11">MHC class II antigen alpha</fullName>
    </submittedName>
</protein>
<dbReference type="InterPro" id="IPR014745">
    <property type="entry name" value="MHC_II_a/b_N"/>
</dbReference>
<evidence type="ECO:0000256" key="6">
    <source>
        <dbReference type="ARBA" id="ARBA00023157"/>
    </source>
</evidence>
<dbReference type="InterPro" id="IPR013783">
    <property type="entry name" value="Ig-like_fold"/>
</dbReference>
<dbReference type="EMBL" id="EF554694">
    <property type="protein sequence ID" value="ABU88967.1"/>
    <property type="molecule type" value="mRNA"/>
</dbReference>
<dbReference type="Pfam" id="PF07654">
    <property type="entry name" value="C1-set"/>
    <property type="match status" value="1"/>
</dbReference>
<comment type="similarity">
    <text evidence="2">Belongs to the MHC class II family.</text>
</comment>
<evidence type="ECO:0000256" key="2">
    <source>
        <dbReference type="ARBA" id="ARBA00007394"/>
    </source>
</evidence>
<dbReference type="InterPro" id="IPR007110">
    <property type="entry name" value="Ig-like_dom"/>
</dbReference>
<proteinExistence type="evidence at transcript level"/>
<dbReference type="GO" id="GO:0042613">
    <property type="term" value="C:MHC class II protein complex"/>
    <property type="evidence" value="ECO:0007669"/>
    <property type="project" value="InterPro"/>
</dbReference>
<feature type="signal peptide" evidence="9">
    <location>
        <begin position="1"/>
        <end position="22"/>
    </location>
</feature>
<feature type="domain" description="Ig-like" evidence="10">
    <location>
        <begin position="113"/>
        <end position="151"/>
    </location>
</feature>
<feature type="transmembrane region" description="Helical" evidence="8">
    <location>
        <begin position="217"/>
        <end position="240"/>
    </location>
</feature>
<keyword evidence="7" id="KW-0325">Glycoprotein</keyword>
<dbReference type="SUPFAM" id="SSF54452">
    <property type="entry name" value="MHC antigen-recognition domain"/>
    <property type="match status" value="1"/>
</dbReference>
<dbReference type="SMART" id="SM00920">
    <property type="entry name" value="MHC_II_alpha"/>
    <property type="match status" value="1"/>
</dbReference>
<keyword evidence="6" id="KW-1015">Disulfide bond</keyword>
<dbReference type="InterPro" id="IPR001003">
    <property type="entry name" value="MHC_II_a_N"/>
</dbReference>
<dbReference type="Pfam" id="PF00993">
    <property type="entry name" value="MHC_II_alpha"/>
    <property type="match status" value="1"/>
</dbReference>
<comment type="subcellular location">
    <subcellularLocation>
        <location evidence="1">Membrane</location>
        <topology evidence="1">Single-pass type I membrane protein</topology>
    </subcellularLocation>
</comment>
<evidence type="ECO:0000313" key="11">
    <source>
        <dbReference type="EMBL" id="ABU88967.1"/>
    </source>
</evidence>
<dbReference type="Gene3D" id="3.10.320.10">
    <property type="entry name" value="Class II Histocompatibility Antigen, M Beta Chain, Chain B, domain 1"/>
    <property type="match status" value="1"/>
</dbReference>
<organism evidence="11">
    <name type="scientific">Gallus gallus</name>
    <name type="common">Chicken</name>
    <dbReference type="NCBI Taxonomy" id="9031"/>
    <lineage>
        <taxon>Eukaryota</taxon>
        <taxon>Metazoa</taxon>
        <taxon>Chordata</taxon>
        <taxon>Craniata</taxon>
        <taxon>Vertebrata</taxon>
        <taxon>Euteleostomi</taxon>
        <taxon>Archelosauria</taxon>
        <taxon>Archosauria</taxon>
        <taxon>Dinosauria</taxon>
        <taxon>Saurischia</taxon>
        <taxon>Theropoda</taxon>
        <taxon>Coelurosauria</taxon>
        <taxon>Aves</taxon>
        <taxon>Neognathae</taxon>
        <taxon>Galloanserae</taxon>
        <taxon>Galliformes</taxon>
        <taxon>Phasianidae</taxon>
        <taxon>Phasianinae</taxon>
        <taxon>Gallus</taxon>
    </lineage>
</organism>
<dbReference type="GO" id="GO:0019882">
    <property type="term" value="P:antigen processing and presentation"/>
    <property type="evidence" value="ECO:0007669"/>
    <property type="project" value="InterPro"/>
</dbReference>
<evidence type="ECO:0000259" key="10">
    <source>
        <dbReference type="PROSITE" id="PS50835"/>
    </source>
</evidence>
<keyword evidence="4 9" id="KW-0732">Signal</keyword>